<dbReference type="Pfam" id="PF14561">
    <property type="entry name" value="TPR_20"/>
    <property type="match status" value="1"/>
</dbReference>
<feature type="region of interest" description="Disordered" evidence="1">
    <location>
        <begin position="154"/>
        <end position="179"/>
    </location>
</feature>
<dbReference type="Pfam" id="PF13414">
    <property type="entry name" value="TPR_11"/>
    <property type="match status" value="1"/>
</dbReference>
<evidence type="ECO:0000313" key="2">
    <source>
        <dbReference type="EMBL" id="NNG39339.1"/>
    </source>
</evidence>
<accession>A0A849AG02</accession>
<protein>
    <submittedName>
        <fullName evidence="2">Tetratricopeptide repeat protein</fullName>
    </submittedName>
</protein>
<feature type="compositionally biased region" description="Acidic residues" evidence="1">
    <location>
        <begin position="164"/>
        <end position="177"/>
    </location>
</feature>
<sequence length="313" mass="33023">MTDQPITPASLRGAVDLSGLARPAASPTSAPGAGGADGIVVAVDDTTFPEVMQTSTRVPVILALWSGARPKSKEHIDLLANEVRSYDGRLQLATVDIDRAMQIRQALQVQQVPMVLAVLQGQPLPLYVGDQPAEAVRQVLDKVLEAAQANGVTGRLDVAPSDDATADGDEASAEPELPETHQRAFDAIEQGDYDAAVAAYEEALAADPADDEARLGLGQVKLLKRTDGVDLAQAREAAAAAPTDVAKQTVVADLDLLGGHVEDAFTRLVDLVKATTGDERNAARQHLIELFDVVGPTDERVKKARTALMSALY</sequence>
<evidence type="ECO:0000313" key="3">
    <source>
        <dbReference type="Proteomes" id="UP000557772"/>
    </source>
</evidence>
<reference evidence="2 3" key="1">
    <citation type="submission" date="2020-05" db="EMBL/GenBank/DDBJ databases">
        <title>Flexivirga sp. ID2601S isolated from air conditioner.</title>
        <authorList>
            <person name="Kim D.H."/>
        </authorList>
    </citation>
    <scope>NUCLEOTIDE SEQUENCE [LARGE SCALE GENOMIC DNA]</scope>
    <source>
        <strain evidence="2 3">ID2601S</strain>
    </source>
</reference>
<gene>
    <name evidence="2" type="ORF">HJ588_08630</name>
</gene>
<comment type="caution">
    <text evidence="2">The sequence shown here is derived from an EMBL/GenBank/DDBJ whole genome shotgun (WGS) entry which is preliminary data.</text>
</comment>
<dbReference type="Proteomes" id="UP000557772">
    <property type="component" value="Unassembled WGS sequence"/>
</dbReference>
<name>A0A849AG02_9MICO</name>
<dbReference type="EMBL" id="JABENB010000001">
    <property type="protein sequence ID" value="NNG39339.1"/>
    <property type="molecule type" value="Genomic_DNA"/>
</dbReference>
<organism evidence="2 3">
    <name type="scientific">Flexivirga aerilata</name>
    <dbReference type="NCBI Taxonomy" id="1656889"/>
    <lineage>
        <taxon>Bacteria</taxon>
        <taxon>Bacillati</taxon>
        <taxon>Actinomycetota</taxon>
        <taxon>Actinomycetes</taxon>
        <taxon>Micrococcales</taxon>
        <taxon>Dermacoccaceae</taxon>
        <taxon>Flexivirga</taxon>
    </lineage>
</organism>
<dbReference type="AlphaFoldDB" id="A0A849AG02"/>
<dbReference type="RefSeq" id="WP_171154001.1">
    <property type="nucleotide sequence ID" value="NZ_JABENB010000001.1"/>
</dbReference>
<dbReference type="Gene3D" id="1.25.40.10">
    <property type="entry name" value="Tetratricopeptide repeat domain"/>
    <property type="match status" value="1"/>
</dbReference>
<dbReference type="InterPro" id="IPR036249">
    <property type="entry name" value="Thioredoxin-like_sf"/>
</dbReference>
<dbReference type="SUPFAM" id="SSF52833">
    <property type="entry name" value="Thioredoxin-like"/>
    <property type="match status" value="1"/>
</dbReference>
<dbReference type="CDD" id="cd02956">
    <property type="entry name" value="ybbN"/>
    <property type="match status" value="1"/>
</dbReference>
<dbReference type="InterPro" id="IPR011990">
    <property type="entry name" value="TPR-like_helical_dom_sf"/>
</dbReference>
<evidence type="ECO:0000256" key="1">
    <source>
        <dbReference type="SAM" id="MobiDB-lite"/>
    </source>
</evidence>
<keyword evidence="3" id="KW-1185">Reference proteome</keyword>
<proteinExistence type="predicted"/>
<dbReference type="Gene3D" id="3.40.30.10">
    <property type="entry name" value="Glutaredoxin"/>
    <property type="match status" value="1"/>
</dbReference>
<dbReference type="SUPFAM" id="SSF48452">
    <property type="entry name" value="TPR-like"/>
    <property type="match status" value="1"/>
</dbReference>